<dbReference type="NCBIfam" id="TIGR00018">
    <property type="entry name" value="panC"/>
    <property type="match status" value="1"/>
</dbReference>
<feature type="active site" description="Proton donor" evidence="8">
    <location>
        <position position="37"/>
    </location>
</feature>
<evidence type="ECO:0000256" key="4">
    <source>
        <dbReference type="ARBA" id="ARBA00022655"/>
    </source>
</evidence>
<dbReference type="EC" id="6.3.2.1" evidence="8"/>
<evidence type="ECO:0000256" key="2">
    <source>
        <dbReference type="ARBA" id="ARBA00009256"/>
    </source>
</evidence>
<evidence type="ECO:0000256" key="7">
    <source>
        <dbReference type="ARBA" id="ARBA00048258"/>
    </source>
</evidence>
<comment type="function">
    <text evidence="8">Catalyzes the condensation of pantoate with beta-alanine in an ATP-dependent reaction via a pantoyl-adenylate intermediate.</text>
</comment>
<dbReference type="FunFam" id="3.30.1300.10:FF:000001">
    <property type="entry name" value="Pantothenate synthetase"/>
    <property type="match status" value="1"/>
</dbReference>
<feature type="binding site" evidence="8">
    <location>
        <position position="176"/>
    </location>
    <ligand>
        <name>ATP</name>
        <dbReference type="ChEBI" id="CHEBI:30616"/>
    </ligand>
</feature>
<comment type="pathway">
    <text evidence="1 8">Cofactor biosynthesis; (R)-pantothenate biosynthesis; (R)-pantothenate from (R)-pantoate and beta-alanine: step 1/1.</text>
</comment>
<evidence type="ECO:0000256" key="5">
    <source>
        <dbReference type="ARBA" id="ARBA00022741"/>
    </source>
</evidence>
<dbReference type="UniPathway" id="UPA00028">
    <property type="reaction ID" value="UER00005"/>
</dbReference>
<dbReference type="Gene3D" id="3.40.50.620">
    <property type="entry name" value="HUPs"/>
    <property type="match status" value="1"/>
</dbReference>
<sequence length="282" mass="31647">MKTVSSLKEMFEFSRKVKDRGQTIALVPTMGALHEGHLSLITAAKKKADIVIVSIFVNPLQFGQNEDLKKYPRRLKDDQNKLKPFDPITIFTPGEKDFTPAALAAGIEVEILSKPLCGKARPGHFRGVATIVAKLFNITQPNYAFFGEKDYQQQLIIKKMTKDLSYNIEVFSLPTVREYDGLAMSSRNIYLNERERSAAPILYKALNHAKDIIEKGEKDARRINLIIAQLLGREPLVKIEYVGVVDPETLEETKEIKGKILIAIAANIGQTRLIDNLIVNAK</sequence>
<comment type="subunit">
    <text evidence="8">Homodimer.</text>
</comment>
<dbReference type="Gene3D" id="3.30.1300.10">
    <property type="entry name" value="Pantoate-beta-alanine ligase, C-terminal domain"/>
    <property type="match status" value="1"/>
</dbReference>
<dbReference type="InterPro" id="IPR004821">
    <property type="entry name" value="Cyt_trans-like"/>
</dbReference>
<dbReference type="SUPFAM" id="SSF52374">
    <property type="entry name" value="Nucleotidylyl transferase"/>
    <property type="match status" value="1"/>
</dbReference>
<comment type="caution">
    <text evidence="9">The sequence shown here is derived from an EMBL/GenBank/DDBJ whole genome shotgun (WGS) entry which is preliminary data.</text>
</comment>
<dbReference type="CDD" id="cd00560">
    <property type="entry name" value="PanC"/>
    <property type="match status" value="1"/>
</dbReference>
<comment type="similarity">
    <text evidence="2 8">Belongs to the pantothenate synthetase family.</text>
</comment>
<keyword evidence="6 8" id="KW-0067">ATP-binding</keyword>
<comment type="catalytic activity">
    <reaction evidence="7 8">
        <text>(R)-pantoate + beta-alanine + ATP = (R)-pantothenate + AMP + diphosphate + H(+)</text>
        <dbReference type="Rhea" id="RHEA:10912"/>
        <dbReference type="ChEBI" id="CHEBI:15378"/>
        <dbReference type="ChEBI" id="CHEBI:15980"/>
        <dbReference type="ChEBI" id="CHEBI:29032"/>
        <dbReference type="ChEBI" id="CHEBI:30616"/>
        <dbReference type="ChEBI" id="CHEBI:33019"/>
        <dbReference type="ChEBI" id="CHEBI:57966"/>
        <dbReference type="ChEBI" id="CHEBI:456215"/>
        <dbReference type="EC" id="6.3.2.1"/>
    </reaction>
</comment>
<feature type="binding site" evidence="8">
    <location>
        <position position="153"/>
    </location>
    <ligand>
        <name>(R)-pantoate</name>
        <dbReference type="ChEBI" id="CHEBI:15980"/>
    </ligand>
</feature>
<dbReference type="EMBL" id="MEUJ01000005">
    <property type="protein sequence ID" value="OGC39822.1"/>
    <property type="molecule type" value="Genomic_DNA"/>
</dbReference>
<dbReference type="InterPro" id="IPR042176">
    <property type="entry name" value="Pantoate_ligase_C"/>
</dbReference>
<keyword evidence="3 8" id="KW-0436">Ligase</keyword>
<dbReference type="HAMAP" id="MF_00158">
    <property type="entry name" value="PanC"/>
    <property type="match status" value="1"/>
</dbReference>
<dbReference type="GO" id="GO:0005829">
    <property type="term" value="C:cytosol"/>
    <property type="evidence" value="ECO:0007669"/>
    <property type="project" value="TreeGrafter"/>
</dbReference>
<evidence type="ECO:0000256" key="1">
    <source>
        <dbReference type="ARBA" id="ARBA00004990"/>
    </source>
</evidence>
<dbReference type="AlphaFoldDB" id="A0A1F4U4I3"/>
<feature type="binding site" evidence="8">
    <location>
        <position position="61"/>
    </location>
    <ligand>
        <name>beta-alanine</name>
        <dbReference type="ChEBI" id="CHEBI:57966"/>
    </ligand>
</feature>
<feature type="binding site" evidence="8">
    <location>
        <begin position="147"/>
        <end position="150"/>
    </location>
    <ligand>
        <name>ATP</name>
        <dbReference type="ChEBI" id="CHEBI:30616"/>
    </ligand>
</feature>
<name>A0A1F4U4I3_UNCSA</name>
<dbReference type="Pfam" id="PF02569">
    <property type="entry name" value="Pantoate_ligase"/>
    <property type="match status" value="1"/>
</dbReference>
<evidence type="ECO:0000313" key="10">
    <source>
        <dbReference type="Proteomes" id="UP000179242"/>
    </source>
</evidence>
<comment type="miscellaneous">
    <text evidence="8">The reaction proceeds by a bi uni uni bi ping pong mechanism.</text>
</comment>
<dbReference type="GO" id="GO:0004592">
    <property type="term" value="F:pantoate-beta-alanine ligase activity"/>
    <property type="evidence" value="ECO:0007669"/>
    <property type="project" value="UniProtKB-UniRule"/>
</dbReference>
<comment type="subcellular location">
    <subcellularLocation>
        <location evidence="8">Cytoplasm</location>
    </subcellularLocation>
</comment>
<dbReference type="GO" id="GO:0015940">
    <property type="term" value="P:pantothenate biosynthetic process"/>
    <property type="evidence" value="ECO:0007669"/>
    <property type="project" value="UniProtKB-UniRule"/>
</dbReference>
<dbReference type="InterPro" id="IPR003721">
    <property type="entry name" value="Pantoate_ligase"/>
</dbReference>
<keyword evidence="8" id="KW-0963">Cytoplasm</keyword>
<dbReference type="InterPro" id="IPR014729">
    <property type="entry name" value="Rossmann-like_a/b/a_fold"/>
</dbReference>
<gene>
    <name evidence="8" type="primary">panC</name>
    <name evidence="9" type="ORF">A2438_04795</name>
</gene>
<dbReference type="PANTHER" id="PTHR21299:SF1">
    <property type="entry name" value="PANTOATE--BETA-ALANINE LIGASE"/>
    <property type="match status" value="1"/>
</dbReference>
<feature type="binding site" evidence="8">
    <location>
        <begin position="184"/>
        <end position="187"/>
    </location>
    <ligand>
        <name>ATP</name>
        <dbReference type="ChEBI" id="CHEBI:30616"/>
    </ligand>
</feature>
<reference evidence="9 10" key="1">
    <citation type="journal article" date="2016" name="Nat. Commun.">
        <title>Thousands of microbial genomes shed light on interconnected biogeochemical processes in an aquifer system.</title>
        <authorList>
            <person name="Anantharaman K."/>
            <person name="Brown C.T."/>
            <person name="Hug L.A."/>
            <person name="Sharon I."/>
            <person name="Castelle C.J."/>
            <person name="Probst A.J."/>
            <person name="Thomas B.C."/>
            <person name="Singh A."/>
            <person name="Wilkins M.J."/>
            <person name="Karaoz U."/>
            <person name="Brodie E.L."/>
            <person name="Williams K.H."/>
            <person name="Hubbard S.S."/>
            <person name="Banfield J.F."/>
        </authorList>
    </citation>
    <scope>NUCLEOTIDE SEQUENCE [LARGE SCALE GENOMIC DNA]</scope>
</reference>
<protein>
    <recommendedName>
        <fullName evidence="8">Pantothenate synthetase</fullName>
        <shortName evidence="8">PS</shortName>
        <ecNumber evidence="8">6.3.2.1</ecNumber>
    </recommendedName>
    <alternativeName>
        <fullName evidence="8">Pantoate--beta-alanine ligase</fullName>
    </alternativeName>
    <alternativeName>
        <fullName evidence="8">Pantoate-activating enzyme</fullName>
    </alternativeName>
</protein>
<keyword evidence="5 8" id="KW-0547">Nucleotide-binding</keyword>
<evidence type="ECO:0000313" key="9">
    <source>
        <dbReference type="EMBL" id="OGC39822.1"/>
    </source>
</evidence>
<organism evidence="9 10">
    <name type="scientific">candidate division WOR-1 bacterium RIFOXYC2_FULL_46_14</name>
    <dbReference type="NCBI Taxonomy" id="1802587"/>
    <lineage>
        <taxon>Bacteria</taxon>
        <taxon>Bacillati</taxon>
        <taxon>Saganbacteria</taxon>
    </lineage>
</organism>
<dbReference type="PANTHER" id="PTHR21299">
    <property type="entry name" value="CYTIDYLATE KINASE/PANTOATE-BETA-ALANINE LIGASE"/>
    <property type="match status" value="1"/>
</dbReference>
<dbReference type="GO" id="GO:0005524">
    <property type="term" value="F:ATP binding"/>
    <property type="evidence" value="ECO:0007669"/>
    <property type="project" value="UniProtKB-KW"/>
</dbReference>
<evidence type="ECO:0000256" key="8">
    <source>
        <dbReference type="HAMAP-Rule" id="MF_00158"/>
    </source>
</evidence>
<evidence type="ECO:0000256" key="6">
    <source>
        <dbReference type="ARBA" id="ARBA00022840"/>
    </source>
</evidence>
<feature type="binding site" evidence="8">
    <location>
        <begin position="30"/>
        <end position="37"/>
    </location>
    <ligand>
        <name>ATP</name>
        <dbReference type="ChEBI" id="CHEBI:30616"/>
    </ligand>
</feature>
<evidence type="ECO:0000256" key="3">
    <source>
        <dbReference type="ARBA" id="ARBA00022598"/>
    </source>
</evidence>
<accession>A0A1F4U4I3</accession>
<keyword evidence="4 8" id="KW-0566">Pantothenate biosynthesis</keyword>
<feature type="binding site" evidence="8">
    <location>
        <position position="61"/>
    </location>
    <ligand>
        <name>(R)-pantoate</name>
        <dbReference type="ChEBI" id="CHEBI:15980"/>
    </ligand>
</feature>
<dbReference type="NCBIfam" id="TIGR00125">
    <property type="entry name" value="cyt_tran_rel"/>
    <property type="match status" value="1"/>
</dbReference>
<dbReference type="Proteomes" id="UP000179242">
    <property type="component" value="Unassembled WGS sequence"/>
</dbReference>
<proteinExistence type="inferred from homology"/>